<reference evidence="2" key="1">
    <citation type="submission" date="2017-04" db="EMBL/GenBank/DDBJ databases">
        <authorList>
            <person name="Varghese N."/>
            <person name="Submissions S."/>
        </authorList>
    </citation>
    <scope>NUCLEOTIDE SEQUENCE [LARGE SCALE GENOMIC DNA]</scope>
    <source>
        <strain evidence="2">DSM 16537</strain>
    </source>
</reference>
<proteinExistence type="predicted"/>
<dbReference type="GO" id="GO:0005886">
    <property type="term" value="C:plasma membrane"/>
    <property type="evidence" value="ECO:0007669"/>
    <property type="project" value="InterPro"/>
</dbReference>
<sequence>MKWISGPLLFFCFIPLLFSSCGEEVDTALLEGYLGPTSIAYDIELYHSDSAIIRTVLRAKKQLEYEDGNIEFPQGIEITFFDKEGNISTTMRADKGYYERKDNIYRGEGDVRVNNLEKEQKLSSEELYWNPNSKKIYTEKFVTVQEKETLFNGTGMEADEGFNEYKLFKVTNSRTLLPGEGM</sequence>
<dbReference type="Pfam" id="PF06835">
    <property type="entry name" value="LptC"/>
    <property type="match status" value="1"/>
</dbReference>
<dbReference type="RefSeq" id="WP_084118852.1">
    <property type="nucleotide sequence ID" value="NZ_LT838813.1"/>
</dbReference>
<gene>
    <name evidence="1" type="ORF">SAMN00777080_0539</name>
</gene>
<keyword evidence="2" id="KW-1185">Reference proteome</keyword>
<name>A0A1W2GZD7_9BACT</name>
<dbReference type="EMBL" id="LT838813">
    <property type="protein sequence ID" value="SMD42003.1"/>
    <property type="molecule type" value="Genomic_DNA"/>
</dbReference>
<dbReference type="Gene3D" id="2.60.450.10">
    <property type="entry name" value="Lipopolysaccharide (LPS) transport protein A like domain"/>
    <property type="match status" value="1"/>
</dbReference>
<accession>A0A1W2GZD7</accession>
<dbReference type="InterPro" id="IPR010664">
    <property type="entry name" value="LipoPS_assembly_LptC-rel"/>
</dbReference>
<organism evidence="1 2">
    <name type="scientific">Aquiflexum balticum DSM 16537</name>
    <dbReference type="NCBI Taxonomy" id="758820"/>
    <lineage>
        <taxon>Bacteria</taxon>
        <taxon>Pseudomonadati</taxon>
        <taxon>Bacteroidota</taxon>
        <taxon>Cytophagia</taxon>
        <taxon>Cytophagales</taxon>
        <taxon>Cyclobacteriaceae</taxon>
        <taxon>Aquiflexum</taxon>
    </lineage>
</organism>
<dbReference type="PROSITE" id="PS51257">
    <property type="entry name" value="PROKAR_LIPOPROTEIN"/>
    <property type="match status" value="1"/>
</dbReference>
<dbReference type="GO" id="GO:0015221">
    <property type="term" value="F:lipopolysaccharide transmembrane transporter activity"/>
    <property type="evidence" value="ECO:0007669"/>
    <property type="project" value="InterPro"/>
</dbReference>
<evidence type="ECO:0000313" key="1">
    <source>
        <dbReference type="EMBL" id="SMD42003.1"/>
    </source>
</evidence>
<evidence type="ECO:0000313" key="2">
    <source>
        <dbReference type="Proteomes" id="UP000192333"/>
    </source>
</evidence>
<dbReference type="NCBIfam" id="TIGR04409">
    <property type="entry name" value="LptC_YrbK"/>
    <property type="match status" value="1"/>
</dbReference>
<dbReference type="STRING" id="758820.SAMN00777080_0539"/>
<dbReference type="AlphaFoldDB" id="A0A1W2GZD7"/>
<protein>
    <submittedName>
        <fullName evidence="1">LPS export ABC transporter protein LptC</fullName>
    </submittedName>
</protein>
<dbReference type="Proteomes" id="UP000192333">
    <property type="component" value="Chromosome I"/>
</dbReference>
<dbReference type="OrthoDB" id="9812080at2"/>
<dbReference type="InterPro" id="IPR026265">
    <property type="entry name" value="LptC"/>
</dbReference>